<name>A0A0F9K1R0_9ZZZZ</name>
<dbReference type="EMBL" id="LAZR01008894">
    <property type="protein sequence ID" value="KKM75918.1"/>
    <property type="molecule type" value="Genomic_DNA"/>
</dbReference>
<gene>
    <name evidence="1" type="ORF">LCGC14_1385350</name>
</gene>
<evidence type="ECO:0000313" key="1">
    <source>
        <dbReference type="EMBL" id="KKM75918.1"/>
    </source>
</evidence>
<protein>
    <recommendedName>
        <fullName evidence="2">Glycine zipper domain-containing protein</fullName>
    </recommendedName>
</protein>
<proteinExistence type="predicted"/>
<comment type="caution">
    <text evidence="1">The sequence shown here is derived from an EMBL/GenBank/DDBJ whole genome shotgun (WGS) entry which is preliminary data.</text>
</comment>
<organism evidence="1">
    <name type="scientific">marine sediment metagenome</name>
    <dbReference type="NCBI Taxonomy" id="412755"/>
    <lineage>
        <taxon>unclassified sequences</taxon>
        <taxon>metagenomes</taxon>
        <taxon>ecological metagenomes</taxon>
    </lineage>
</organism>
<evidence type="ECO:0008006" key="2">
    <source>
        <dbReference type="Google" id="ProtNLM"/>
    </source>
</evidence>
<reference evidence="1" key="1">
    <citation type="journal article" date="2015" name="Nature">
        <title>Complex archaea that bridge the gap between prokaryotes and eukaryotes.</title>
        <authorList>
            <person name="Spang A."/>
            <person name="Saw J.H."/>
            <person name="Jorgensen S.L."/>
            <person name="Zaremba-Niedzwiedzka K."/>
            <person name="Martijn J."/>
            <person name="Lind A.E."/>
            <person name="van Eijk R."/>
            <person name="Schleper C."/>
            <person name="Guy L."/>
            <person name="Ettema T.J."/>
        </authorList>
    </citation>
    <scope>NUCLEOTIDE SEQUENCE</scope>
</reference>
<dbReference type="AlphaFoldDB" id="A0A0F9K1R0"/>
<sequence length="76" mass="7777">MVRRIRIRRKRIKGALQGVVAGGLFGFTFGGPIVGVGAATLGAGLGAFASTQKGGLGQGKKLVVGTGRIKTKKRNI</sequence>
<accession>A0A0F9K1R0</accession>